<comment type="similarity">
    <text evidence="1 4">Belongs to the 2-oxoacid dehydrogenase family.</text>
</comment>
<feature type="region of interest" description="Disordered" evidence="5">
    <location>
        <begin position="130"/>
        <end position="183"/>
    </location>
</feature>
<dbReference type="InterPro" id="IPR045257">
    <property type="entry name" value="E2/Pdx1"/>
</dbReference>
<dbReference type="PANTHER" id="PTHR23151:SF75">
    <property type="entry name" value="DIHYDROLIPOYLLYSINE-RESIDUE ACETYLTRANSFERASE COMPONENT 5 OF PYRUVATE DEHYDROGENASE COMPLEX, CHLOROPLASTIC"/>
    <property type="match status" value="1"/>
</dbReference>
<dbReference type="AlphaFoldDB" id="A0A7S0RWL6"/>
<keyword evidence="3" id="KW-0809">Transit peptide</keyword>
<organism evidence="8">
    <name type="scientific">Chlamydomonas leiostraca</name>
    <dbReference type="NCBI Taxonomy" id="1034604"/>
    <lineage>
        <taxon>Eukaryota</taxon>
        <taxon>Viridiplantae</taxon>
        <taxon>Chlorophyta</taxon>
        <taxon>core chlorophytes</taxon>
        <taxon>Chlorophyceae</taxon>
        <taxon>CS clade</taxon>
        <taxon>Chlamydomonadales</taxon>
        <taxon>Chlamydomonadaceae</taxon>
        <taxon>Chlamydomonas</taxon>
    </lineage>
</organism>
<dbReference type="Pfam" id="PF00364">
    <property type="entry name" value="Biotin_lipoyl"/>
    <property type="match status" value="1"/>
</dbReference>
<dbReference type="SUPFAM" id="SSF51230">
    <property type="entry name" value="Single hybrid motif"/>
    <property type="match status" value="1"/>
</dbReference>
<dbReference type="InterPro" id="IPR001078">
    <property type="entry name" value="2-oxoacid_DH_actylTfrase"/>
</dbReference>
<dbReference type="InterPro" id="IPR000089">
    <property type="entry name" value="Biotin_lipoyl"/>
</dbReference>
<feature type="domain" description="Lipoyl-binding" evidence="6">
    <location>
        <begin position="37"/>
        <end position="112"/>
    </location>
</feature>
<evidence type="ECO:0000256" key="1">
    <source>
        <dbReference type="ARBA" id="ARBA00007317"/>
    </source>
</evidence>
<dbReference type="PROSITE" id="PS51826">
    <property type="entry name" value="PSBD"/>
    <property type="match status" value="1"/>
</dbReference>
<dbReference type="InterPro" id="IPR036625">
    <property type="entry name" value="E3-bd_dom_sf"/>
</dbReference>
<dbReference type="InterPro" id="IPR023213">
    <property type="entry name" value="CAT-like_dom_sf"/>
</dbReference>
<dbReference type="GO" id="GO:0004742">
    <property type="term" value="F:dihydrolipoyllysine-residue acetyltransferase activity"/>
    <property type="evidence" value="ECO:0007669"/>
    <property type="project" value="TreeGrafter"/>
</dbReference>
<dbReference type="Gene3D" id="4.10.320.10">
    <property type="entry name" value="E3-binding domain"/>
    <property type="match status" value="1"/>
</dbReference>
<dbReference type="SUPFAM" id="SSF47005">
    <property type="entry name" value="Peripheral subunit-binding domain of 2-oxo acid dehydrogenase complex"/>
    <property type="match status" value="1"/>
</dbReference>
<accession>A0A7S0RWL6</accession>
<evidence type="ECO:0000256" key="3">
    <source>
        <dbReference type="ARBA" id="ARBA00022946"/>
    </source>
</evidence>
<evidence type="ECO:0000256" key="5">
    <source>
        <dbReference type="SAM" id="MobiDB-lite"/>
    </source>
</evidence>
<dbReference type="GO" id="GO:0006086">
    <property type="term" value="P:pyruvate decarboxylation to acetyl-CoA"/>
    <property type="evidence" value="ECO:0007669"/>
    <property type="project" value="InterPro"/>
</dbReference>
<dbReference type="EC" id="2.3.1.-" evidence="4"/>
<evidence type="ECO:0000259" key="6">
    <source>
        <dbReference type="PROSITE" id="PS50968"/>
    </source>
</evidence>
<evidence type="ECO:0000256" key="4">
    <source>
        <dbReference type="RuleBase" id="RU003423"/>
    </source>
</evidence>
<keyword evidence="4" id="KW-0808">Transferase</keyword>
<proteinExistence type="inferred from homology"/>
<sequence>MQTQVHSAASRQAVASQAKPVFRAVPQPRKQVVPNAVKEVFMPALSSTMTEGKVVSWLKSVGDKVKKGEALLVVESDKADMDVESFSEGILAAIATPEGDRANVGAAIAFIAETEAEVEEAKKKAAALGGGAPAPAAAAPAPAPAPAAPAPAAPAPAPAAAPAPAPVAAAPAPAPAGPAPRADGRVVATPYAKQLAKDLRVDLAKIGGTGPNGRITASDVERAAGRAPSAAPAAAAPAAVVHAAPAHAAPAHAAPAKAAPVKDTTVAQLRSTTKPFTGLQQAVNKNMMASLAVPEFRVSYEIETDKLDALYQKLKPKGVTMTALLAKACGVALASHPTLYASVTPDGQGVTYNSHINVALAVAMPDGGLITPVLKDADSVDIYQLSRNWADLVKRARSKQLAPDEYNSGNFTISNLGMFGVTTFDAILPPGTAAIIAVGASKPTVVATEHGLIGVKKVMTVNLTADHRLVYGAQAAEFLQTLKQVIEHPDSLVM</sequence>
<protein>
    <recommendedName>
        <fullName evidence="4">Dihydrolipoamide acetyltransferase component of pyruvate dehydrogenase complex</fullName>
        <ecNumber evidence="4">2.3.1.-</ecNumber>
    </recommendedName>
</protein>
<dbReference type="PROSITE" id="PS50968">
    <property type="entry name" value="BIOTINYL_LIPOYL"/>
    <property type="match status" value="1"/>
</dbReference>
<dbReference type="FunFam" id="2.40.50.100:FF:000010">
    <property type="entry name" value="Acetyltransferase component of pyruvate dehydrogenase complex"/>
    <property type="match status" value="1"/>
</dbReference>
<dbReference type="Pfam" id="PF02817">
    <property type="entry name" value="E3_binding"/>
    <property type="match status" value="1"/>
</dbReference>
<dbReference type="Pfam" id="PF00198">
    <property type="entry name" value="2-oxoacid_dh"/>
    <property type="match status" value="1"/>
</dbReference>
<keyword evidence="4" id="KW-0012">Acyltransferase</keyword>
<keyword evidence="2 4" id="KW-0450">Lipoyl</keyword>
<evidence type="ECO:0000259" key="7">
    <source>
        <dbReference type="PROSITE" id="PS51826"/>
    </source>
</evidence>
<dbReference type="Gene3D" id="2.40.50.100">
    <property type="match status" value="1"/>
</dbReference>
<name>A0A7S0RWL6_9CHLO</name>
<reference evidence="8" key="1">
    <citation type="submission" date="2021-01" db="EMBL/GenBank/DDBJ databases">
        <authorList>
            <person name="Corre E."/>
            <person name="Pelletier E."/>
            <person name="Niang G."/>
            <person name="Scheremetjew M."/>
            <person name="Finn R."/>
            <person name="Kale V."/>
            <person name="Holt S."/>
            <person name="Cochrane G."/>
            <person name="Meng A."/>
            <person name="Brown T."/>
            <person name="Cohen L."/>
        </authorList>
    </citation>
    <scope>NUCLEOTIDE SEQUENCE</scope>
    <source>
        <strain evidence="8">SAG 11-49</strain>
    </source>
</reference>
<evidence type="ECO:0000256" key="2">
    <source>
        <dbReference type="ARBA" id="ARBA00022823"/>
    </source>
</evidence>
<feature type="domain" description="Peripheral subunit-binding (PSBD)" evidence="7">
    <location>
        <begin position="187"/>
        <end position="224"/>
    </location>
</feature>
<dbReference type="GO" id="GO:0045254">
    <property type="term" value="C:pyruvate dehydrogenase complex"/>
    <property type="evidence" value="ECO:0007669"/>
    <property type="project" value="InterPro"/>
</dbReference>
<dbReference type="SUPFAM" id="SSF52777">
    <property type="entry name" value="CoA-dependent acyltransferases"/>
    <property type="match status" value="1"/>
</dbReference>
<dbReference type="CDD" id="cd06849">
    <property type="entry name" value="lipoyl_domain"/>
    <property type="match status" value="1"/>
</dbReference>
<dbReference type="InterPro" id="IPR004167">
    <property type="entry name" value="PSBD"/>
</dbReference>
<gene>
    <name evidence="8" type="ORF">CLEI1391_LOCUS13693</name>
</gene>
<dbReference type="InterPro" id="IPR003016">
    <property type="entry name" value="2-oxoA_DH_lipoyl-BS"/>
</dbReference>
<dbReference type="Gene3D" id="3.30.559.10">
    <property type="entry name" value="Chloramphenicol acetyltransferase-like domain"/>
    <property type="match status" value="1"/>
</dbReference>
<dbReference type="EMBL" id="HBFB01024373">
    <property type="protein sequence ID" value="CAD8687898.1"/>
    <property type="molecule type" value="Transcribed_RNA"/>
</dbReference>
<dbReference type="InterPro" id="IPR011053">
    <property type="entry name" value="Single_hybrid_motif"/>
</dbReference>
<dbReference type="PANTHER" id="PTHR23151">
    <property type="entry name" value="DIHYDROLIPOAMIDE ACETYL/SUCCINYL-TRANSFERASE-RELATED"/>
    <property type="match status" value="1"/>
</dbReference>
<feature type="compositionally biased region" description="Pro residues" evidence="5">
    <location>
        <begin position="141"/>
        <end position="165"/>
    </location>
</feature>
<dbReference type="PROSITE" id="PS00189">
    <property type="entry name" value="LIPOYL"/>
    <property type="match status" value="1"/>
</dbReference>
<evidence type="ECO:0000313" key="8">
    <source>
        <dbReference type="EMBL" id="CAD8687898.1"/>
    </source>
</evidence>
<comment type="cofactor">
    <cofactor evidence="4">
        <name>(R)-lipoate</name>
        <dbReference type="ChEBI" id="CHEBI:83088"/>
    </cofactor>
</comment>